<dbReference type="AlphaFoldDB" id="A0A2X2J345"/>
<proteinExistence type="predicted"/>
<evidence type="ECO:0000313" key="2">
    <source>
        <dbReference type="Proteomes" id="UP000251241"/>
    </source>
</evidence>
<protein>
    <submittedName>
        <fullName evidence="1">Uncharacterized protein</fullName>
    </submittedName>
</protein>
<evidence type="ECO:0000313" key="1">
    <source>
        <dbReference type="EMBL" id="SPZ88448.1"/>
    </source>
</evidence>
<dbReference type="EMBL" id="UAUU01000009">
    <property type="protein sequence ID" value="SPZ88448.1"/>
    <property type="molecule type" value="Genomic_DNA"/>
</dbReference>
<accession>A0A2X2J345</accession>
<dbReference type="Proteomes" id="UP000251241">
    <property type="component" value="Unassembled WGS sequence"/>
</dbReference>
<sequence>MEATGLLEENVNNAATIEKNIKNYRYLPRIEAGISYRFK</sequence>
<gene>
    <name evidence="1" type="ORF">NCTC11343_03491</name>
</gene>
<organism evidence="1 2">
    <name type="scientific">Sphingobacterium multivorum</name>
    <dbReference type="NCBI Taxonomy" id="28454"/>
    <lineage>
        <taxon>Bacteria</taxon>
        <taxon>Pseudomonadati</taxon>
        <taxon>Bacteroidota</taxon>
        <taxon>Sphingobacteriia</taxon>
        <taxon>Sphingobacteriales</taxon>
        <taxon>Sphingobacteriaceae</taxon>
        <taxon>Sphingobacterium</taxon>
    </lineage>
</organism>
<name>A0A2X2J345_SPHMU</name>
<reference evidence="1 2" key="1">
    <citation type="submission" date="2018-06" db="EMBL/GenBank/DDBJ databases">
        <authorList>
            <consortium name="Pathogen Informatics"/>
            <person name="Doyle S."/>
        </authorList>
    </citation>
    <scope>NUCLEOTIDE SEQUENCE [LARGE SCALE GENOMIC DNA]</scope>
    <source>
        <strain evidence="1 2">NCTC11343</strain>
    </source>
</reference>